<evidence type="ECO:0000313" key="3">
    <source>
        <dbReference type="EMBL" id="MBH0774715.1"/>
    </source>
</evidence>
<dbReference type="EMBL" id="JADMLG010000001">
    <property type="protein sequence ID" value="MBH0774715.1"/>
    <property type="molecule type" value="Genomic_DNA"/>
</dbReference>
<feature type="domain" description="DM13" evidence="2">
    <location>
        <begin position="56"/>
        <end position="166"/>
    </location>
</feature>
<gene>
    <name evidence="3" type="ORF">IT779_00260</name>
</gene>
<reference evidence="3" key="1">
    <citation type="submission" date="2020-11" db="EMBL/GenBank/DDBJ databases">
        <title>Nocardia NEAU-351.nov., a novel actinomycete isolated from the cow dung.</title>
        <authorList>
            <person name="Zhang X."/>
        </authorList>
    </citation>
    <scope>NUCLEOTIDE SEQUENCE</scope>
    <source>
        <strain evidence="3">NEAU-351</strain>
    </source>
</reference>
<accession>A0A931I795</accession>
<evidence type="ECO:0000256" key="1">
    <source>
        <dbReference type="SAM" id="Phobius"/>
    </source>
</evidence>
<dbReference type="AlphaFoldDB" id="A0A931I795"/>
<keyword evidence="1" id="KW-0812">Transmembrane</keyword>
<keyword evidence="1" id="KW-0472">Membrane</keyword>
<dbReference type="PROSITE" id="PS51549">
    <property type="entry name" value="DM13"/>
    <property type="match status" value="1"/>
</dbReference>
<dbReference type="Proteomes" id="UP000655751">
    <property type="component" value="Unassembled WGS sequence"/>
</dbReference>
<dbReference type="Pfam" id="PF10517">
    <property type="entry name" value="DM13"/>
    <property type="match status" value="1"/>
</dbReference>
<organism evidence="3 4">
    <name type="scientific">Nocardia bovistercoris</name>
    <dbReference type="NCBI Taxonomy" id="2785916"/>
    <lineage>
        <taxon>Bacteria</taxon>
        <taxon>Bacillati</taxon>
        <taxon>Actinomycetota</taxon>
        <taxon>Actinomycetes</taxon>
        <taxon>Mycobacteriales</taxon>
        <taxon>Nocardiaceae</taxon>
        <taxon>Nocardia</taxon>
    </lineage>
</organism>
<comment type="caution">
    <text evidence="3">The sequence shown here is derived from an EMBL/GenBank/DDBJ whole genome shotgun (WGS) entry which is preliminary data.</text>
</comment>
<proteinExistence type="predicted"/>
<keyword evidence="4" id="KW-1185">Reference proteome</keyword>
<evidence type="ECO:0000313" key="4">
    <source>
        <dbReference type="Proteomes" id="UP000655751"/>
    </source>
</evidence>
<sequence>MTPLAWPAGGIVLAGVIFLFALWTLWTRSRLDENLPSFVDGALTGGAVESAAPAITELTRGRFVRQEHEVVGTARLLELPDGRRILRLEDFATSDGPDLHVWLSEKAAGGNWFKYGRGRRVRLGALKATDGNHNYPIPADHDLSGLRSAVIWCRRFHVAFGSAPLET</sequence>
<evidence type="ECO:0000259" key="2">
    <source>
        <dbReference type="PROSITE" id="PS51549"/>
    </source>
</evidence>
<name>A0A931I795_9NOCA</name>
<dbReference type="RefSeq" id="WP_198428016.1">
    <property type="nucleotide sequence ID" value="NZ_JADMLG010000001.1"/>
</dbReference>
<feature type="transmembrane region" description="Helical" evidence="1">
    <location>
        <begin position="6"/>
        <end position="26"/>
    </location>
</feature>
<dbReference type="InterPro" id="IPR019545">
    <property type="entry name" value="DM13_domain"/>
</dbReference>
<keyword evidence="1" id="KW-1133">Transmembrane helix</keyword>
<protein>
    <submittedName>
        <fullName evidence="3">DM13 domain-containing protein</fullName>
    </submittedName>
</protein>